<evidence type="ECO:0000313" key="3">
    <source>
        <dbReference type="Proteomes" id="UP000651977"/>
    </source>
</evidence>
<accession>A0ABQ1I726</accession>
<keyword evidence="1" id="KW-0812">Transmembrane</keyword>
<dbReference type="EMBL" id="BMDY01000024">
    <property type="protein sequence ID" value="GGB17392.1"/>
    <property type="molecule type" value="Genomic_DNA"/>
</dbReference>
<protein>
    <submittedName>
        <fullName evidence="2">Uncharacterized protein</fullName>
    </submittedName>
</protein>
<sequence length="62" mass="6813">MKSPFQIGIVLLLMVLVVLTYKLKRVGGSHDLSPVSSLQTNLSDSLAHQARLTQTEAHIKNN</sequence>
<keyword evidence="1" id="KW-1133">Transmembrane helix</keyword>
<evidence type="ECO:0000256" key="1">
    <source>
        <dbReference type="SAM" id="Phobius"/>
    </source>
</evidence>
<gene>
    <name evidence="2" type="ORF">GCM10007414_33500</name>
</gene>
<evidence type="ECO:0000313" key="2">
    <source>
        <dbReference type="EMBL" id="GGB17392.1"/>
    </source>
</evidence>
<proteinExistence type="predicted"/>
<name>A0ABQ1I726_9ALTE</name>
<keyword evidence="1" id="KW-0472">Membrane</keyword>
<dbReference type="Proteomes" id="UP000651977">
    <property type="component" value="Unassembled WGS sequence"/>
</dbReference>
<reference evidence="3" key="1">
    <citation type="journal article" date="2019" name="Int. J. Syst. Evol. Microbiol.">
        <title>The Global Catalogue of Microorganisms (GCM) 10K type strain sequencing project: providing services to taxonomists for standard genome sequencing and annotation.</title>
        <authorList>
            <consortium name="The Broad Institute Genomics Platform"/>
            <consortium name="The Broad Institute Genome Sequencing Center for Infectious Disease"/>
            <person name="Wu L."/>
            <person name="Ma J."/>
        </authorList>
    </citation>
    <scope>NUCLEOTIDE SEQUENCE [LARGE SCALE GENOMIC DNA]</scope>
    <source>
        <strain evidence="3">CGMCC 1.10131</strain>
    </source>
</reference>
<feature type="transmembrane region" description="Helical" evidence="1">
    <location>
        <begin position="6"/>
        <end position="23"/>
    </location>
</feature>
<organism evidence="2 3">
    <name type="scientific">Agarivorans gilvus</name>
    <dbReference type="NCBI Taxonomy" id="680279"/>
    <lineage>
        <taxon>Bacteria</taxon>
        <taxon>Pseudomonadati</taxon>
        <taxon>Pseudomonadota</taxon>
        <taxon>Gammaproteobacteria</taxon>
        <taxon>Alteromonadales</taxon>
        <taxon>Alteromonadaceae</taxon>
        <taxon>Agarivorans</taxon>
    </lineage>
</organism>
<comment type="caution">
    <text evidence="2">The sequence shown here is derived from an EMBL/GenBank/DDBJ whole genome shotgun (WGS) entry which is preliminary data.</text>
</comment>
<keyword evidence="3" id="KW-1185">Reference proteome</keyword>